<keyword evidence="1" id="KW-0175">Coiled coil</keyword>
<evidence type="ECO:0000313" key="4">
    <source>
        <dbReference type="EMBL" id="EAR94121.2"/>
    </source>
</evidence>
<keyword evidence="5" id="KW-1185">Reference proteome</keyword>
<dbReference type="Proteomes" id="UP000009168">
    <property type="component" value="Unassembled WGS sequence"/>
</dbReference>
<feature type="region of interest" description="Disordered" evidence="2">
    <location>
        <begin position="217"/>
        <end position="237"/>
    </location>
</feature>
<name>I7LUJ6_TETTS</name>
<feature type="signal peptide" evidence="3">
    <location>
        <begin position="1"/>
        <end position="20"/>
    </location>
</feature>
<sequence>MSRIKLLIVIYLVLIGQSYAINNLQLRGCIDDSTNEEHGQCHKQLQECFGIKECGAEFNLLFNDCQMPLNDSDFDIECFKLGQKRAEHPKNLELIKCFDEVCGMFGGQPLADMELIQKNIMENLEKQQEQIEKQRSKNENEEFLCVKNALTDPEKCYKLADDCDEECSEDLNKLKTCTGETEQCIYDIEAALPHLVNEKAIKLTNCLYKLCYQNNKKENSDEPVKNEENQQVVNEEL</sequence>
<feature type="chain" id="PRO_5003712043" description="Transmembrane protein" evidence="3">
    <location>
        <begin position="21"/>
        <end position="237"/>
    </location>
</feature>
<reference evidence="5" key="1">
    <citation type="journal article" date="2006" name="PLoS Biol.">
        <title>Macronuclear genome sequence of the ciliate Tetrahymena thermophila, a model eukaryote.</title>
        <authorList>
            <person name="Eisen J.A."/>
            <person name="Coyne R.S."/>
            <person name="Wu M."/>
            <person name="Wu D."/>
            <person name="Thiagarajan M."/>
            <person name="Wortman J.R."/>
            <person name="Badger J.H."/>
            <person name="Ren Q."/>
            <person name="Amedeo P."/>
            <person name="Jones K.M."/>
            <person name="Tallon L.J."/>
            <person name="Delcher A.L."/>
            <person name="Salzberg S.L."/>
            <person name="Silva J.C."/>
            <person name="Haas B.J."/>
            <person name="Majoros W.H."/>
            <person name="Farzad M."/>
            <person name="Carlton J.M."/>
            <person name="Smith R.K. Jr."/>
            <person name="Garg J."/>
            <person name="Pearlman R.E."/>
            <person name="Karrer K.M."/>
            <person name="Sun L."/>
            <person name="Manning G."/>
            <person name="Elde N.C."/>
            <person name="Turkewitz A.P."/>
            <person name="Asai D.J."/>
            <person name="Wilkes D.E."/>
            <person name="Wang Y."/>
            <person name="Cai H."/>
            <person name="Collins K."/>
            <person name="Stewart B.A."/>
            <person name="Lee S.R."/>
            <person name="Wilamowska K."/>
            <person name="Weinberg Z."/>
            <person name="Ruzzo W.L."/>
            <person name="Wloga D."/>
            <person name="Gaertig J."/>
            <person name="Frankel J."/>
            <person name="Tsao C.-C."/>
            <person name="Gorovsky M.A."/>
            <person name="Keeling P.J."/>
            <person name="Waller R.F."/>
            <person name="Patron N.J."/>
            <person name="Cherry J.M."/>
            <person name="Stover N.A."/>
            <person name="Krieger C.J."/>
            <person name="del Toro C."/>
            <person name="Ryder H.F."/>
            <person name="Williamson S.C."/>
            <person name="Barbeau R.A."/>
            <person name="Hamilton E.P."/>
            <person name="Orias E."/>
        </authorList>
    </citation>
    <scope>NUCLEOTIDE SEQUENCE [LARGE SCALE GENOMIC DNA]</scope>
    <source>
        <strain evidence="5">SB210</strain>
    </source>
</reference>
<organism evidence="4 5">
    <name type="scientific">Tetrahymena thermophila (strain SB210)</name>
    <dbReference type="NCBI Taxonomy" id="312017"/>
    <lineage>
        <taxon>Eukaryota</taxon>
        <taxon>Sar</taxon>
        <taxon>Alveolata</taxon>
        <taxon>Ciliophora</taxon>
        <taxon>Intramacronucleata</taxon>
        <taxon>Oligohymenophorea</taxon>
        <taxon>Hymenostomatida</taxon>
        <taxon>Tetrahymenina</taxon>
        <taxon>Tetrahymenidae</taxon>
        <taxon>Tetrahymena</taxon>
    </lineage>
</organism>
<feature type="coiled-coil region" evidence="1">
    <location>
        <begin position="110"/>
        <end position="144"/>
    </location>
</feature>
<evidence type="ECO:0000256" key="2">
    <source>
        <dbReference type="SAM" id="MobiDB-lite"/>
    </source>
</evidence>
<dbReference type="InParanoid" id="I7LUJ6"/>
<dbReference type="GeneID" id="7839844"/>
<keyword evidence="3" id="KW-0732">Signal</keyword>
<evidence type="ECO:0008006" key="6">
    <source>
        <dbReference type="Google" id="ProtNLM"/>
    </source>
</evidence>
<evidence type="ECO:0000256" key="3">
    <source>
        <dbReference type="SAM" id="SignalP"/>
    </source>
</evidence>
<evidence type="ECO:0000313" key="5">
    <source>
        <dbReference type="Proteomes" id="UP000009168"/>
    </source>
</evidence>
<dbReference type="KEGG" id="tet:TTHERM_00520890"/>
<accession>I7LUJ6</accession>
<gene>
    <name evidence="4" type="ORF">TTHERM_00520890</name>
</gene>
<proteinExistence type="predicted"/>
<dbReference type="AlphaFoldDB" id="I7LUJ6"/>
<dbReference type="RefSeq" id="XP_001014366.2">
    <property type="nucleotide sequence ID" value="XM_001014366.2"/>
</dbReference>
<evidence type="ECO:0000256" key="1">
    <source>
        <dbReference type="SAM" id="Coils"/>
    </source>
</evidence>
<protein>
    <recommendedName>
        <fullName evidence="6">Transmembrane protein</fullName>
    </recommendedName>
</protein>
<feature type="compositionally biased region" description="Basic and acidic residues" evidence="2">
    <location>
        <begin position="217"/>
        <end position="228"/>
    </location>
</feature>
<dbReference type="EMBL" id="GG662717">
    <property type="protein sequence ID" value="EAR94121.2"/>
    <property type="molecule type" value="Genomic_DNA"/>
</dbReference>